<dbReference type="HOGENOM" id="CLU_007127_8_0_9"/>
<keyword evidence="3 6" id="KW-0812">Transmembrane</keyword>
<evidence type="ECO:0000256" key="3">
    <source>
        <dbReference type="ARBA" id="ARBA00022692"/>
    </source>
</evidence>
<dbReference type="GO" id="GO:0016020">
    <property type="term" value="C:membrane"/>
    <property type="evidence" value="ECO:0007669"/>
    <property type="project" value="UniProtKB-SubCell"/>
</dbReference>
<dbReference type="EMBL" id="AFVZ01000001">
    <property type="protein sequence ID" value="EHN59692.1"/>
    <property type="molecule type" value="Genomic_DNA"/>
</dbReference>
<comment type="caution">
    <text evidence="7">The sequence shown here is derived from an EMBL/GenBank/DDBJ whole genome shotgun (WGS) entry which is preliminary data.</text>
</comment>
<keyword evidence="5 6" id="KW-0472">Membrane</keyword>
<dbReference type="PANTHER" id="PTHR47891:SF1">
    <property type="entry name" value="CORA-MAGNESIUM AND COBALT TRANSPORTER"/>
    <property type="match status" value="1"/>
</dbReference>
<evidence type="ECO:0000256" key="6">
    <source>
        <dbReference type="SAM" id="Phobius"/>
    </source>
</evidence>
<sequence length="300" mass="34702">MLKKYASDSSRRFDLILVEDYAKADRDLLEKQFQIDPLLLEYVDDKNGPARIESDDSLEDTVIVFWVPISERSHSEPISVIFHKQQMFVFLNSKMIFIHDTIMDLLEQSEGDRVNFLLDLLQLTLNKYLDIISNLFERTEHIQTHLSSHRNSRNFENLTRVNRSVVFLRSAVKENADCFSQIHAFFKDAHVEVQTTAARKLRKLNLAVRQSTRLIDLISENVEQLSDAYDRLINNDLNAIMRFLTVWSLLLAIPPIVSGFYGMNMHLPLAAGSLAWLISLIVTVILMVALIIYLHHHHSL</sequence>
<comment type="subcellular location">
    <subcellularLocation>
        <location evidence="1">Membrane</location>
        <topology evidence="1">Multi-pass membrane protein</topology>
    </subcellularLocation>
</comment>
<dbReference type="Proteomes" id="UP000004959">
    <property type="component" value="Chromosome"/>
</dbReference>
<dbReference type="AlphaFoldDB" id="G9WG84"/>
<dbReference type="InterPro" id="IPR045863">
    <property type="entry name" value="CorA_TM1_TM2"/>
</dbReference>
<dbReference type="Gene3D" id="3.30.460.20">
    <property type="entry name" value="CorA soluble domain-like"/>
    <property type="match status" value="1"/>
</dbReference>
<dbReference type="Pfam" id="PF01544">
    <property type="entry name" value="CorA"/>
    <property type="match status" value="1"/>
</dbReference>
<dbReference type="PATRIC" id="fig|1045004.4.peg.1586"/>
<dbReference type="eggNOG" id="COG0598">
    <property type="taxonomic scope" value="Bacteria"/>
</dbReference>
<keyword evidence="8" id="KW-1185">Reference proteome</keyword>
<evidence type="ECO:0000313" key="7">
    <source>
        <dbReference type="EMBL" id="EHN59692.1"/>
    </source>
</evidence>
<proteinExistence type="inferred from homology"/>
<dbReference type="Gene3D" id="1.20.58.340">
    <property type="entry name" value="Magnesium transport protein CorA, transmembrane region"/>
    <property type="match status" value="2"/>
</dbReference>
<accession>G9WG84</accession>
<feature type="transmembrane region" description="Helical" evidence="6">
    <location>
        <begin position="273"/>
        <end position="294"/>
    </location>
</feature>
<comment type="similarity">
    <text evidence="2">Belongs to the CorA metal ion transporter (MIT) (TC 1.A.35) family.</text>
</comment>
<evidence type="ECO:0000256" key="4">
    <source>
        <dbReference type="ARBA" id="ARBA00022989"/>
    </source>
</evidence>
<evidence type="ECO:0000256" key="5">
    <source>
        <dbReference type="ARBA" id="ARBA00023136"/>
    </source>
</evidence>
<evidence type="ECO:0000256" key="1">
    <source>
        <dbReference type="ARBA" id="ARBA00004141"/>
    </source>
</evidence>
<gene>
    <name evidence="7" type="ORF">OKIT_1615</name>
</gene>
<keyword evidence="4 6" id="KW-1133">Transmembrane helix</keyword>
<reference evidence="7 8" key="1">
    <citation type="journal article" date="2012" name="PLoS ONE">
        <title>Functional divergence in the genus oenococcus as predicted by genome sequencing of the newly-described species, Oenococcus kitaharae.</title>
        <authorList>
            <person name="Borneman A.R."/>
            <person name="McCarthy J.M."/>
            <person name="Chambers P.J."/>
            <person name="Bartowsky E.J."/>
        </authorList>
    </citation>
    <scope>NUCLEOTIDE SEQUENCE [LARGE SCALE GENOMIC DNA]</scope>
    <source>
        <strain evidence="8">DSM17330</strain>
    </source>
</reference>
<dbReference type="InterPro" id="IPR002523">
    <property type="entry name" value="MgTranspt_CorA/ZnTranspt_ZntB"/>
</dbReference>
<dbReference type="PANTHER" id="PTHR47891">
    <property type="entry name" value="TRANSPORTER-RELATED"/>
    <property type="match status" value="1"/>
</dbReference>
<dbReference type="GO" id="GO:0046873">
    <property type="term" value="F:metal ion transmembrane transporter activity"/>
    <property type="evidence" value="ECO:0007669"/>
    <property type="project" value="InterPro"/>
</dbReference>
<dbReference type="CDD" id="cd12827">
    <property type="entry name" value="EcCorA_ZntB-like_u2"/>
    <property type="match status" value="1"/>
</dbReference>
<organism evidence="7 8">
    <name type="scientific">Oenococcus kitaharae DSM 17330</name>
    <dbReference type="NCBI Taxonomy" id="1045004"/>
    <lineage>
        <taxon>Bacteria</taxon>
        <taxon>Bacillati</taxon>
        <taxon>Bacillota</taxon>
        <taxon>Bacilli</taxon>
        <taxon>Lactobacillales</taxon>
        <taxon>Lactobacillaceae</taxon>
        <taxon>Oenococcus</taxon>
    </lineage>
</organism>
<evidence type="ECO:0000256" key="2">
    <source>
        <dbReference type="ARBA" id="ARBA00009765"/>
    </source>
</evidence>
<evidence type="ECO:0000313" key="8">
    <source>
        <dbReference type="Proteomes" id="UP000004959"/>
    </source>
</evidence>
<dbReference type="STRING" id="336988.NT96_01725"/>
<dbReference type="InterPro" id="IPR045861">
    <property type="entry name" value="CorA_cytoplasmic_dom"/>
</dbReference>
<dbReference type="SUPFAM" id="SSF143865">
    <property type="entry name" value="CorA soluble domain-like"/>
    <property type="match status" value="1"/>
</dbReference>
<dbReference type="InterPro" id="IPR047199">
    <property type="entry name" value="CorA-like"/>
</dbReference>
<feature type="transmembrane region" description="Helical" evidence="6">
    <location>
        <begin position="239"/>
        <end position="261"/>
    </location>
</feature>
<protein>
    <submittedName>
        <fullName evidence="7">CorA family magnesium transporter</fullName>
    </submittedName>
</protein>
<name>G9WG84_9LACO</name>
<dbReference type="SUPFAM" id="SSF144083">
    <property type="entry name" value="Magnesium transport protein CorA, transmembrane region"/>
    <property type="match status" value="1"/>
</dbReference>